<dbReference type="Pfam" id="PF00413">
    <property type="entry name" value="Peptidase_M10"/>
    <property type="match status" value="1"/>
</dbReference>
<dbReference type="GO" id="GO:0005615">
    <property type="term" value="C:extracellular space"/>
    <property type="evidence" value="ECO:0007669"/>
    <property type="project" value="InterPro"/>
</dbReference>
<dbReference type="GO" id="GO:0006508">
    <property type="term" value="P:proteolysis"/>
    <property type="evidence" value="ECO:0007669"/>
    <property type="project" value="UniProtKB-KW"/>
</dbReference>
<dbReference type="InterPro" id="IPR001818">
    <property type="entry name" value="Pept_M10_metallopeptidase"/>
</dbReference>
<keyword evidence="4" id="KW-0964">Secreted</keyword>
<evidence type="ECO:0000256" key="8">
    <source>
        <dbReference type="ARBA" id="ARBA00022801"/>
    </source>
</evidence>
<dbReference type="InterPro" id="IPR018511">
    <property type="entry name" value="Hemolysin-typ_Ca-bd_CS"/>
</dbReference>
<dbReference type="Proteomes" id="UP000198728">
    <property type="component" value="Unassembled WGS sequence"/>
</dbReference>
<evidence type="ECO:0000256" key="3">
    <source>
        <dbReference type="ARBA" id="ARBA00009490"/>
    </source>
</evidence>
<dbReference type="Pfam" id="PF08548">
    <property type="entry name" value="Peptidase_M10_C"/>
    <property type="match status" value="1"/>
</dbReference>
<evidence type="ECO:0000313" key="11">
    <source>
        <dbReference type="EMBL" id="SFC65532.1"/>
    </source>
</evidence>
<evidence type="ECO:0000256" key="1">
    <source>
        <dbReference type="ARBA" id="ARBA00001913"/>
    </source>
</evidence>
<comment type="subcellular location">
    <subcellularLocation>
        <location evidence="2">Secreted</location>
    </subcellularLocation>
</comment>
<dbReference type="CDD" id="cd04277">
    <property type="entry name" value="ZnMc_serralysin_like"/>
    <property type="match status" value="1"/>
</dbReference>
<dbReference type="PANTHER" id="PTHR38340:SF1">
    <property type="entry name" value="S-LAYER PROTEIN"/>
    <property type="match status" value="1"/>
</dbReference>
<dbReference type="SUPFAM" id="SSF55486">
    <property type="entry name" value="Metalloproteases ('zincins'), catalytic domain"/>
    <property type="match status" value="1"/>
</dbReference>
<comment type="similarity">
    <text evidence="3">Belongs to the peptidase M10B family.</text>
</comment>
<dbReference type="SMART" id="SM00235">
    <property type="entry name" value="ZnMc"/>
    <property type="match status" value="1"/>
</dbReference>
<evidence type="ECO:0000256" key="5">
    <source>
        <dbReference type="ARBA" id="ARBA00022670"/>
    </source>
</evidence>
<keyword evidence="6" id="KW-0479">Metal-binding</keyword>
<evidence type="ECO:0000256" key="2">
    <source>
        <dbReference type="ARBA" id="ARBA00004613"/>
    </source>
</evidence>
<dbReference type="EMBL" id="FOLG01000007">
    <property type="protein sequence ID" value="SFC65532.1"/>
    <property type="molecule type" value="Genomic_DNA"/>
</dbReference>
<protein>
    <submittedName>
        <fullName evidence="11">Serralysin</fullName>
    </submittedName>
</protein>
<evidence type="ECO:0000256" key="7">
    <source>
        <dbReference type="ARBA" id="ARBA00022737"/>
    </source>
</evidence>
<dbReference type="Gene3D" id="3.40.390.10">
    <property type="entry name" value="Collagenase (Catalytic Domain)"/>
    <property type="match status" value="1"/>
</dbReference>
<dbReference type="GO" id="GO:0005509">
    <property type="term" value="F:calcium ion binding"/>
    <property type="evidence" value="ECO:0007669"/>
    <property type="project" value="InterPro"/>
</dbReference>
<dbReference type="GO" id="GO:0008270">
    <property type="term" value="F:zinc ion binding"/>
    <property type="evidence" value="ECO:0007669"/>
    <property type="project" value="InterPro"/>
</dbReference>
<dbReference type="Pfam" id="PF00353">
    <property type="entry name" value="HemolysinCabind"/>
    <property type="match status" value="3"/>
</dbReference>
<dbReference type="RefSeq" id="WP_177208341.1">
    <property type="nucleotide sequence ID" value="NZ_FOLG01000007.1"/>
</dbReference>
<reference evidence="11 12" key="1">
    <citation type="submission" date="2016-10" db="EMBL/GenBank/DDBJ databases">
        <authorList>
            <person name="de Groot N.N."/>
        </authorList>
    </citation>
    <scope>NUCLEOTIDE SEQUENCE [LARGE SCALE GENOMIC DNA]</scope>
    <source>
        <strain evidence="11 12">DSM 19548</strain>
    </source>
</reference>
<evidence type="ECO:0000256" key="4">
    <source>
        <dbReference type="ARBA" id="ARBA00022525"/>
    </source>
</evidence>
<proteinExistence type="inferred from homology"/>
<keyword evidence="7" id="KW-0677">Repeat</keyword>
<dbReference type="PANTHER" id="PTHR38340">
    <property type="entry name" value="S-LAYER PROTEIN"/>
    <property type="match status" value="1"/>
</dbReference>
<feature type="domain" description="Peptidase metallopeptidase" evidence="10">
    <location>
        <begin position="58"/>
        <end position="220"/>
    </location>
</feature>
<evidence type="ECO:0000259" key="10">
    <source>
        <dbReference type="SMART" id="SM00235"/>
    </source>
</evidence>
<dbReference type="GO" id="GO:0031012">
    <property type="term" value="C:extracellular matrix"/>
    <property type="evidence" value="ECO:0007669"/>
    <property type="project" value="InterPro"/>
</dbReference>
<dbReference type="InterPro" id="IPR001343">
    <property type="entry name" value="Hemolysn_Ca-bd"/>
</dbReference>
<dbReference type="InterPro" id="IPR011049">
    <property type="entry name" value="Serralysin-like_metalloprot_C"/>
</dbReference>
<dbReference type="InterPro" id="IPR006026">
    <property type="entry name" value="Peptidase_Metallo"/>
</dbReference>
<keyword evidence="5" id="KW-0645">Protease</keyword>
<comment type="cofactor">
    <cofactor evidence="1">
        <name>Ca(2+)</name>
        <dbReference type="ChEBI" id="CHEBI:29108"/>
    </cofactor>
</comment>
<name>A0A1I1KZ17_9RHOB</name>
<accession>A0A1I1KZ17</accession>
<evidence type="ECO:0000313" key="12">
    <source>
        <dbReference type="Proteomes" id="UP000198728"/>
    </source>
</evidence>
<dbReference type="PROSITE" id="PS00330">
    <property type="entry name" value="HEMOLYSIN_CALCIUM"/>
    <property type="match status" value="2"/>
</dbReference>
<dbReference type="STRING" id="441112.SAMN04488094_107125"/>
<gene>
    <name evidence="11" type="ORF">SAMN04488094_107125</name>
</gene>
<dbReference type="PRINTS" id="PR00313">
    <property type="entry name" value="CABNDNGRPT"/>
</dbReference>
<dbReference type="SUPFAM" id="SSF51120">
    <property type="entry name" value="beta-Roll"/>
    <property type="match status" value="2"/>
</dbReference>
<dbReference type="AlphaFoldDB" id="A0A1I1KZ17"/>
<dbReference type="InterPro" id="IPR034033">
    <property type="entry name" value="Serralysin-like"/>
</dbReference>
<evidence type="ECO:0000256" key="6">
    <source>
        <dbReference type="ARBA" id="ARBA00022723"/>
    </source>
</evidence>
<dbReference type="GO" id="GO:0004222">
    <property type="term" value="F:metalloendopeptidase activity"/>
    <property type="evidence" value="ECO:0007669"/>
    <property type="project" value="InterPro"/>
</dbReference>
<keyword evidence="8" id="KW-0378">Hydrolase</keyword>
<dbReference type="Gene3D" id="2.150.10.10">
    <property type="entry name" value="Serralysin-like metalloprotease, C-terminal"/>
    <property type="match status" value="2"/>
</dbReference>
<evidence type="ECO:0000256" key="9">
    <source>
        <dbReference type="ARBA" id="ARBA00022833"/>
    </source>
</evidence>
<organism evidence="11 12">
    <name type="scientific">Tropicimonas isoalkanivorans</name>
    <dbReference type="NCBI Taxonomy" id="441112"/>
    <lineage>
        <taxon>Bacteria</taxon>
        <taxon>Pseudomonadati</taxon>
        <taxon>Pseudomonadota</taxon>
        <taxon>Alphaproteobacteria</taxon>
        <taxon>Rhodobacterales</taxon>
        <taxon>Roseobacteraceae</taxon>
        <taxon>Tropicimonas</taxon>
    </lineage>
</organism>
<keyword evidence="9" id="KW-0862">Zinc</keyword>
<dbReference type="InterPro" id="IPR050557">
    <property type="entry name" value="RTX_toxin/Mannuronan_C5-epim"/>
</dbReference>
<keyword evidence="12" id="KW-1185">Reference proteome</keyword>
<dbReference type="InterPro" id="IPR024079">
    <property type="entry name" value="MetalloPept_cat_dom_sf"/>
</dbReference>
<sequence>MSQFHSRFDLVAGAWQQAGWRARFDLLSDHTDSATVASGTTGAFLPTYSIGKIADVLLHGTWNTHGGDTWKFDLNLDRTPRKALTVDYSGLNDAGEWFAKKALAAWTAATGIRFESVSSGSGAQIEIDDERSGATTSKWAWSTGEIDSASINISKDWIKGDEYTYDAYSLRTYIHEIGHALGLGHPADYGSTLNDGDNFGTDATFANDSWQTTVMSYYSQRENTATDATHAYVLTPQMADVLAIQQLYGTTDSLRLGKTTYGVGSTAGDFYDVLEKNWKTMAFTIVDDGGNDTIDFSNTGRDQVVDLSPGAFSSVGARVGNMGIAVGTIIENFKSGSGDDLIWGNRVSNSLTGGGGTDRINGAGGSDKLLGGNGQDTLRGQAGNDRLVGGADADALLGGGGRDVLLGGGGRDTLKGQNGADVLVGGAGRDILIGGAGSDTFVFDRGAGRDVIRDWSDGEDRVDLKDWHLSSFREAMSLATPVNDGIALGFGDGDTLTIRGLSLETFSPGDVLLDA</sequence>
<dbReference type="InterPro" id="IPR013858">
    <property type="entry name" value="Peptidase_M10B_C"/>
</dbReference>